<dbReference type="InterPro" id="IPR019823">
    <property type="entry name" value="Mechanosensitive_channel_CS"/>
</dbReference>
<evidence type="ECO:0000256" key="3">
    <source>
        <dbReference type="ARBA" id="ARBA00022448"/>
    </source>
</evidence>
<feature type="transmembrane region" description="Helical" evidence="10">
    <location>
        <begin position="69"/>
        <end position="90"/>
    </location>
</feature>
<dbReference type="KEGG" id="euz:DVS28_a3165"/>
<dbReference type="Pfam" id="PF01741">
    <property type="entry name" value="MscL"/>
    <property type="match status" value="1"/>
</dbReference>
<keyword evidence="4 10" id="KW-1003">Cell membrane</keyword>
<dbReference type="EMBL" id="CP031165">
    <property type="protein sequence ID" value="AXV07841.1"/>
    <property type="molecule type" value="Genomic_DNA"/>
</dbReference>
<dbReference type="NCBIfam" id="TIGR00220">
    <property type="entry name" value="mscL"/>
    <property type="match status" value="1"/>
</dbReference>
<keyword evidence="9 10" id="KW-0407">Ion channel</keyword>
<evidence type="ECO:0000256" key="6">
    <source>
        <dbReference type="ARBA" id="ARBA00022989"/>
    </source>
</evidence>
<dbReference type="HAMAP" id="MF_00115">
    <property type="entry name" value="MscL"/>
    <property type="match status" value="1"/>
</dbReference>
<dbReference type="PRINTS" id="PR01264">
    <property type="entry name" value="MECHCHANNEL"/>
</dbReference>
<evidence type="ECO:0000256" key="2">
    <source>
        <dbReference type="ARBA" id="ARBA00007254"/>
    </source>
</evidence>
<comment type="subunit">
    <text evidence="10">Homopentamer.</text>
</comment>
<evidence type="ECO:0000256" key="1">
    <source>
        <dbReference type="ARBA" id="ARBA00004651"/>
    </source>
</evidence>
<comment type="function">
    <text evidence="10">Channel that opens in response to stretch forces in the membrane lipid bilayer. May participate in the regulation of osmotic pressure changes within the cell.</text>
</comment>
<keyword evidence="6 10" id="KW-1133">Transmembrane helix</keyword>
<protein>
    <recommendedName>
        <fullName evidence="10">Large-conductance mechanosensitive channel</fullName>
    </recommendedName>
</protein>
<evidence type="ECO:0000256" key="4">
    <source>
        <dbReference type="ARBA" id="ARBA00022475"/>
    </source>
</evidence>
<evidence type="ECO:0000256" key="7">
    <source>
        <dbReference type="ARBA" id="ARBA00023065"/>
    </source>
</evidence>
<dbReference type="SUPFAM" id="SSF81330">
    <property type="entry name" value="Gated mechanosensitive channel"/>
    <property type="match status" value="1"/>
</dbReference>
<proteinExistence type="inferred from homology"/>
<keyword evidence="3 10" id="KW-0813">Transport</keyword>
<dbReference type="Proteomes" id="UP000264006">
    <property type="component" value="Chromosome"/>
</dbReference>
<evidence type="ECO:0000313" key="11">
    <source>
        <dbReference type="EMBL" id="AXV07841.1"/>
    </source>
</evidence>
<dbReference type="InterPro" id="IPR036019">
    <property type="entry name" value="MscL_channel"/>
</dbReference>
<reference evidence="11 12" key="1">
    <citation type="submission" date="2018-09" db="EMBL/GenBank/DDBJ databases">
        <title>Complete genome sequence of Euzebya sp. DY32-46 isolated from seawater of Pacific Ocean.</title>
        <authorList>
            <person name="Xu L."/>
            <person name="Wu Y.-H."/>
            <person name="Xu X.-W."/>
        </authorList>
    </citation>
    <scope>NUCLEOTIDE SEQUENCE [LARGE SCALE GENOMIC DNA]</scope>
    <source>
        <strain evidence="11 12">DY32-46</strain>
    </source>
</reference>
<keyword evidence="7 10" id="KW-0406">Ion transport</keyword>
<evidence type="ECO:0000256" key="10">
    <source>
        <dbReference type="HAMAP-Rule" id="MF_00115"/>
    </source>
</evidence>
<accession>A0A346Y044</accession>
<evidence type="ECO:0000256" key="9">
    <source>
        <dbReference type="ARBA" id="ARBA00023303"/>
    </source>
</evidence>
<dbReference type="OrthoDB" id="9810350at2"/>
<evidence type="ECO:0000256" key="8">
    <source>
        <dbReference type="ARBA" id="ARBA00023136"/>
    </source>
</evidence>
<dbReference type="PROSITE" id="PS01327">
    <property type="entry name" value="MSCL"/>
    <property type="match status" value="1"/>
</dbReference>
<dbReference type="AlphaFoldDB" id="A0A346Y044"/>
<dbReference type="InterPro" id="IPR037673">
    <property type="entry name" value="MSC/AndL"/>
</dbReference>
<name>A0A346Y044_9ACTN</name>
<keyword evidence="8 10" id="KW-0472">Membrane</keyword>
<feature type="transmembrane region" description="Helical" evidence="10">
    <location>
        <begin position="12"/>
        <end position="35"/>
    </location>
</feature>
<dbReference type="Gene3D" id="1.10.1200.120">
    <property type="entry name" value="Large-conductance mechanosensitive channel, MscL, domain 1"/>
    <property type="match status" value="1"/>
</dbReference>
<comment type="similarity">
    <text evidence="2 10">Belongs to the MscL family.</text>
</comment>
<gene>
    <name evidence="10" type="primary">mscL</name>
    <name evidence="11" type="ORF">DVS28_a3165</name>
</gene>
<dbReference type="InterPro" id="IPR001185">
    <property type="entry name" value="MS_channel"/>
</dbReference>
<evidence type="ECO:0000256" key="5">
    <source>
        <dbReference type="ARBA" id="ARBA00022692"/>
    </source>
</evidence>
<dbReference type="GO" id="GO:0008381">
    <property type="term" value="F:mechanosensitive monoatomic ion channel activity"/>
    <property type="evidence" value="ECO:0007669"/>
    <property type="project" value="UniProtKB-UniRule"/>
</dbReference>
<organism evidence="11 12">
    <name type="scientific">Euzebya pacifica</name>
    <dbReference type="NCBI Taxonomy" id="1608957"/>
    <lineage>
        <taxon>Bacteria</taxon>
        <taxon>Bacillati</taxon>
        <taxon>Actinomycetota</taxon>
        <taxon>Nitriliruptoria</taxon>
        <taxon>Euzebyales</taxon>
    </lineage>
</organism>
<dbReference type="GO" id="GO:0005886">
    <property type="term" value="C:plasma membrane"/>
    <property type="evidence" value="ECO:0007669"/>
    <property type="project" value="UniProtKB-SubCell"/>
</dbReference>
<comment type="subcellular location">
    <subcellularLocation>
        <location evidence="1 10">Cell membrane</location>
        <topology evidence="1 10">Multi-pass membrane protein</topology>
    </subcellularLocation>
</comment>
<keyword evidence="5 10" id="KW-0812">Transmembrane</keyword>
<keyword evidence="12" id="KW-1185">Reference proteome</keyword>
<sequence length="127" mass="13482">MVKEFKEFLMKGNVIDLAVAVVIGAAFAAIISALVEGIINPIIAAIVGQPDITEVTTSIGSAELLTGQVIGAIINFVLVGLVLFLLVKAANKAMDARKKEPEEVEVVADPEEILLLREIRDSLSTRA</sequence>
<evidence type="ECO:0000313" key="12">
    <source>
        <dbReference type="Proteomes" id="UP000264006"/>
    </source>
</evidence>
<dbReference type="PANTHER" id="PTHR30266:SF2">
    <property type="entry name" value="LARGE-CONDUCTANCE MECHANOSENSITIVE CHANNEL"/>
    <property type="match status" value="1"/>
</dbReference>
<dbReference type="PANTHER" id="PTHR30266">
    <property type="entry name" value="MECHANOSENSITIVE CHANNEL MSCL"/>
    <property type="match status" value="1"/>
</dbReference>